<accession>A0A177DEW7</accession>
<dbReference type="PROSITE" id="PS51257">
    <property type="entry name" value="PROKAR_LIPOPROTEIN"/>
    <property type="match status" value="1"/>
</dbReference>
<keyword evidence="3" id="KW-1185">Reference proteome</keyword>
<organism evidence="2 3">
    <name type="scientific">Alternaria alternata</name>
    <name type="common">Alternaria rot fungus</name>
    <name type="synonym">Torula alternata</name>
    <dbReference type="NCBI Taxonomy" id="5599"/>
    <lineage>
        <taxon>Eukaryota</taxon>
        <taxon>Fungi</taxon>
        <taxon>Dikarya</taxon>
        <taxon>Ascomycota</taxon>
        <taxon>Pezizomycotina</taxon>
        <taxon>Dothideomycetes</taxon>
        <taxon>Pleosporomycetidae</taxon>
        <taxon>Pleosporales</taxon>
        <taxon>Pleosporineae</taxon>
        <taxon>Pleosporaceae</taxon>
        <taxon>Alternaria</taxon>
        <taxon>Alternaria sect. Alternaria</taxon>
        <taxon>Alternaria alternata complex</taxon>
    </lineage>
</organism>
<dbReference type="AlphaFoldDB" id="A0A177DEW7"/>
<gene>
    <name evidence="2" type="ORF">CC77DRAFT_268576</name>
</gene>
<reference evidence="2 3" key="1">
    <citation type="submission" date="2016-05" db="EMBL/GenBank/DDBJ databases">
        <title>Comparative analysis of secretome profiles of manganese(II)-oxidizing ascomycete fungi.</title>
        <authorList>
            <consortium name="DOE Joint Genome Institute"/>
            <person name="Zeiner C.A."/>
            <person name="Purvine S.O."/>
            <person name="Zink E.M."/>
            <person name="Wu S."/>
            <person name="Pasa-Tolic L."/>
            <person name="Chaput D.L."/>
            <person name="Haridas S."/>
            <person name="Grigoriev I.V."/>
            <person name="Santelli C.M."/>
            <person name="Hansel C.M."/>
        </authorList>
    </citation>
    <scope>NUCLEOTIDE SEQUENCE [LARGE SCALE GENOMIC DNA]</scope>
    <source>
        <strain evidence="2 3">SRC1lrK2f</strain>
    </source>
</reference>
<evidence type="ECO:0000313" key="3">
    <source>
        <dbReference type="Proteomes" id="UP000077248"/>
    </source>
</evidence>
<dbReference type="Proteomes" id="UP000077248">
    <property type="component" value="Unassembled WGS sequence"/>
</dbReference>
<feature type="region of interest" description="Disordered" evidence="1">
    <location>
        <begin position="1"/>
        <end position="22"/>
    </location>
</feature>
<evidence type="ECO:0000313" key="2">
    <source>
        <dbReference type="EMBL" id="OAG17682.1"/>
    </source>
</evidence>
<dbReference type="RefSeq" id="XP_018383103.1">
    <property type="nucleotide sequence ID" value="XM_018530946.1"/>
</dbReference>
<protein>
    <submittedName>
        <fullName evidence="2">Uncharacterized protein</fullName>
    </submittedName>
</protein>
<dbReference type="GeneID" id="29116540"/>
<dbReference type="KEGG" id="aalt:CC77DRAFT_268576"/>
<sequence length="80" mass="8637">MRRSQRYSDTLSTTRSPSAAGAVTGTGCFTAFVIALAHEDILVSPSGKDLCKTLGFPSAYTVLTAQQLDVRYVQWTCSCK</sequence>
<proteinExistence type="predicted"/>
<name>A0A177DEW7_ALTAL</name>
<dbReference type="EMBL" id="KV441486">
    <property type="protein sequence ID" value="OAG17682.1"/>
    <property type="molecule type" value="Genomic_DNA"/>
</dbReference>
<dbReference type="VEuPathDB" id="FungiDB:CC77DRAFT_268576"/>
<evidence type="ECO:0000256" key="1">
    <source>
        <dbReference type="SAM" id="MobiDB-lite"/>
    </source>
</evidence>
<feature type="compositionally biased region" description="Polar residues" evidence="1">
    <location>
        <begin position="7"/>
        <end position="17"/>
    </location>
</feature>